<dbReference type="Proteomes" id="UP000198916">
    <property type="component" value="Unassembled WGS sequence"/>
</dbReference>
<dbReference type="EMBL" id="FNZR01000002">
    <property type="protein sequence ID" value="SEK62823.1"/>
    <property type="molecule type" value="Genomic_DNA"/>
</dbReference>
<keyword evidence="3" id="KW-1185">Reference proteome</keyword>
<accession>A0A1H7IJV4</accession>
<proteinExistence type="predicted"/>
<evidence type="ECO:0000256" key="1">
    <source>
        <dbReference type="SAM" id="SignalP"/>
    </source>
</evidence>
<feature type="chain" id="PRO_5011599384" description="DUF3888 domain-containing protein" evidence="1">
    <location>
        <begin position="21"/>
        <end position="119"/>
    </location>
</feature>
<reference evidence="3" key="1">
    <citation type="submission" date="2016-10" db="EMBL/GenBank/DDBJ databases">
        <authorList>
            <person name="Varghese N."/>
            <person name="Submissions S."/>
        </authorList>
    </citation>
    <scope>NUCLEOTIDE SEQUENCE [LARGE SCALE GENOMIC DNA]</scope>
    <source>
        <strain evidence="3">Jip14</strain>
    </source>
</reference>
<keyword evidence="1" id="KW-0732">Signal</keyword>
<sequence length="119" mass="13382">MKKSVFLLITILGMASISLAKSEEMKPLHKTVDLQQQAFLMHRIIVDAISIEVYYRVAGGEVTSFYFEVLSADPDDYVVNYNVSFGWNQSGTIVTMTGFITVGNVGATYYFDEYELTPM</sequence>
<evidence type="ECO:0008006" key="4">
    <source>
        <dbReference type="Google" id="ProtNLM"/>
    </source>
</evidence>
<evidence type="ECO:0000313" key="2">
    <source>
        <dbReference type="EMBL" id="SEK62823.1"/>
    </source>
</evidence>
<dbReference type="RefSeq" id="WP_090603369.1">
    <property type="nucleotide sequence ID" value="NZ_FNZR01000002.1"/>
</dbReference>
<evidence type="ECO:0000313" key="3">
    <source>
        <dbReference type="Proteomes" id="UP000198916"/>
    </source>
</evidence>
<organism evidence="2 3">
    <name type="scientific">Parapedobacter koreensis</name>
    <dbReference type="NCBI Taxonomy" id="332977"/>
    <lineage>
        <taxon>Bacteria</taxon>
        <taxon>Pseudomonadati</taxon>
        <taxon>Bacteroidota</taxon>
        <taxon>Sphingobacteriia</taxon>
        <taxon>Sphingobacteriales</taxon>
        <taxon>Sphingobacteriaceae</taxon>
        <taxon>Parapedobacter</taxon>
    </lineage>
</organism>
<gene>
    <name evidence="2" type="ORF">SAMN05421740_102268</name>
</gene>
<name>A0A1H7IJV4_9SPHI</name>
<protein>
    <recommendedName>
        <fullName evidence="4">DUF3888 domain-containing protein</fullName>
    </recommendedName>
</protein>
<feature type="signal peptide" evidence="1">
    <location>
        <begin position="1"/>
        <end position="20"/>
    </location>
</feature>
<dbReference type="AlphaFoldDB" id="A0A1H7IJV4"/>